<evidence type="ECO:0000313" key="3">
    <source>
        <dbReference type="EMBL" id="VAH05523.1"/>
    </source>
</evidence>
<dbReference type="Gramene" id="TRITD1Av1G124260.1">
    <property type="protein sequence ID" value="TRITD1Av1G124260.1"/>
    <property type="gene ID" value="TRITD1Av1G124260"/>
</dbReference>
<evidence type="ECO:0000259" key="2">
    <source>
        <dbReference type="Pfam" id="PF12776"/>
    </source>
</evidence>
<dbReference type="OMA" id="IFIEMDE"/>
<feature type="region of interest" description="Disordered" evidence="1">
    <location>
        <begin position="183"/>
        <end position="224"/>
    </location>
</feature>
<dbReference type="InterPro" id="IPR024752">
    <property type="entry name" value="Myb/SANT-like_dom"/>
</dbReference>
<keyword evidence="4" id="KW-1185">Reference proteome</keyword>
<dbReference type="Proteomes" id="UP000324705">
    <property type="component" value="Chromosome 1A"/>
</dbReference>
<dbReference type="Pfam" id="PF12776">
    <property type="entry name" value="Myb_DNA-bind_3"/>
    <property type="match status" value="1"/>
</dbReference>
<dbReference type="InterPro" id="IPR045026">
    <property type="entry name" value="LIMYB"/>
</dbReference>
<feature type="domain" description="Myb/SANT-like" evidence="2">
    <location>
        <begin position="28"/>
        <end position="121"/>
    </location>
</feature>
<dbReference type="PANTHER" id="PTHR47584">
    <property type="match status" value="1"/>
</dbReference>
<dbReference type="PANTHER" id="PTHR47584:SF14">
    <property type="entry name" value="L10-INTERACTING MYB DOMAIN-CONTAINING PROTEIN-LIKE"/>
    <property type="match status" value="1"/>
</dbReference>
<dbReference type="EMBL" id="LT934111">
    <property type="protein sequence ID" value="VAH05523.1"/>
    <property type="molecule type" value="Genomic_DNA"/>
</dbReference>
<protein>
    <recommendedName>
        <fullName evidence="2">Myb/SANT-like domain-containing protein</fullName>
    </recommendedName>
</protein>
<organism evidence="3 4">
    <name type="scientific">Triticum turgidum subsp. durum</name>
    <name type="common">Durum wheat</name>
    <name type="synonym">Triticum durum</name>
    <dbReference type="NCBI Taxonomy" id="4567"/>
    <lineage>
        <taxon>Eukaryota</taxon>
        <taxon>Viridiplantae</taxon>
        <taxon>Streptophyta</taxon>
        <taxon>Embryophyta</taxon>
        <taxon>Tracheophyta</taxon>
        <taxon>Spermatophyta</taxon>
        <taxon>Magnoliopsida</taxon>
        <taxon>Liliopsida</taxon>
        <taxon>Poales</taxon>
        <taxon>Poaceae</taxon>
        <taxon>BOP clade</taxon>
        <taxon>Pooideae</taxon>
        <taxon>Triticodae</taxon>
        <taxon>Triticeae</taxon>
        <taxon>Triticinae</taxon>
        <taxon>Triticum</taxon>
    </lineage>
</organism>
<feature type="region of interest" description="Disordered" evidence="1">
    <location>
        <begin position="1"/>
        <end position="30"/>
    </location>
</feature>
<dbReference type="AlphaFoldDB" id="A0A9R0UUM5"/>
<name>A0A9R0UUM5_TRITD</name>
<accession>A0A9R0UUM5</accession>
<sequence>MSLQENMDDQIKNIKKEKTEKQPIKRHTWKSSEDKILLNILKDQTQNGGKEGTGYTKKAWREILEQFNESKVDKLELQQIKNRHKYYRSCYASMDKLLKHTGFGWDDDDKMIKASEESWADLISKDKNIQEYRDKVWPSWIDLQDICASSTASGVGAISSKGKGGTSKEQIEIDLNEIVEVESDGTNDSPVACPKKPNTTKVEKKKKGNASGSQNTSKGQKRTADDAINAIDRLADASLIIAKSKKNVAQQTEAYSVKACMQILNSMPDVEPNKKLKAAQAFEHVDKRAIFIEMDEETRSLWVENA</sequence>
<reference evidence="3 4" key="1">
    <citation type="submission" date="2017-09" db="EMBL/GenBank/DDBJ databases">
        <authorList>
            <consortium name="International Durum Wheat Genome Sequencing Consortium (IDWGSC)"/>
            <person name="Milanesi L."/>
        </authorList>
    </citation>
    <scope>NUCLEOTIDE SEQUENCE [LARGE SCALE GENOMIC DNA]</scope>
    <source>
        <strain evidence="4">cv. Svevo</strain>
    </source>
</reference>
<gene>
    <name evidence="3" type="ORF">TRITD_1Av1G124260</name>
</gene>
<proteinExistence type="predicted"/>
<evidence type="ECO:0000256" key="1">
    <source>
        <dbReference type="SAM" id="MobiDB-lite"/>
    </source>
</evidence>
<evidence type="ECO:0000313" key="4">
    <source>
        <dbReference type="Proteomes" id="UP000324705"/>
    </source>
</evidence>
<feature type="compositionally biased region" description="Basic and acidic residues" evidence="1">
    <location>
        <begin position="9"/>
        <end position="23"/>
    </location>
</feature>